<dbReference type="Proteomes" id="UP000017396">
    <property type="component" value="Chromosome"/>
</dbReference>
<organism evidence="3 4">
    <name type="scientific">Gloeobacter kilaueensis (strain ATCC BAA-2537 / CCAP 1431/1 / ULC 316 / JS1)</name>
    <dbReference type="NCBI Taxonomy" id="1183438"/>
    <lineage>
        <taxon>Bacteria</taxon>
        <taxon>Bacillati</taxon>
        <taxon>Cyanobacteriota</taxon>
        <taxon>Cyanophyceae</taxon>
        <taxon>Gloeobacterales</taxon>
        <taxon>Gloeobacteraceae</taxon>
        <taxon>Gloeobacter</taxon>
    </lineage>
</organism>
<dbReference type="AlphaFoldDB" id="U5QKS4"/>
<evidence type="ECO:0000259" key="2">
    <source>
        <dbReference type="Pfam" id="PF01728"/>
    </source>
</evidence>
<keyword evidence="1" id="KW-0472">Membrane</keyword>
<dbReference type="GO" id="GO:0008168">
    <property type="term" value="F:methyltransferase activity"/>
    <property type="evidence" value="ECO:0007669"/>
    <property type="project" value="UniProtKB-KW"/>
</dbReference>
<keyword evidence="1" id="KW-1133">Transmembrane helix</keyword>
<dbReference type="KEGG" id="glj:GKIL_3217"/>
<name>U5QKS4_GLOK1</name>
<evidence type="ECO:0000313" key="4">
    <source>
        <dbReference type="Proteomes" id="UP000017396"/>
    </source>
</evidence>
<feature type="transmembrane region" description="Helical" evidence="1">
    <location>
        <begin position="283"/>
        <end position="305"/>
    </location>
</feature>
<dbReference type="PANTHER" id="PTHR37524">
    <property type="entry name" value="RIBOSOMAL RNA LARGE SUBUNIT METHYLTRANSFERASE M"/>
    <property type="match status" value="1"/>
</dbReference>
<sequence length="394" mass="43271">MTPFAERAAFIGSSNPGSAQYALTELRQLFSDLRFSYLDVGEVFLFETATATEDALQIVSGREPIFLRHLQPVDQVLPLDRTWADLARIAALAAGERRLSAGETVAVRVRLQGGQPFAYTAAQVRSAIEAALVRTFAIEAVRREADWTVAVYLAANRLYWGLTRPGDDLSDWPGGMVRFQKEQGQISRAAFKLLEAEERFRLDLGRFRRALDIGAAPGGWTALLLDRGLEVTAIDPAALHPTLLGHPRLRYLATSAATARLGAQTFDLLVCDMNWDARRMAKLVAGLLPVLVAGGAAIVTVKLLYKKPFQTLKDVLVILGEKIELVRAKQLFHNREELTLYLRKHPEPSGSDGGGQDLTLYPDVSATGTVVDEQQVGKLDVVVVDQPVEPDDSR</sequence>
<keyword evidence="4" id="KW-1185">Reference proteome</keyword>
<accession>U5QKS4</accession>
<keyword evidence="3" id="KW-0489">Methyltransferase</keyword>
<proteinExistence type="predicted"/>
<dbReference type="STRING" id="1183438.GKIL_3217"/>
<keyword evidence="3" id="KW-0808">Transferase</keyword>
<evidence type="ECO:0000313" key="3">
    <source>
        <dbReference type="EMBL" id="AGY59463.1"/>
    </source>
</evidence>
<reference evidence="3 4" key="1">
    <citation type="journal article" date="2013" name="PLoS ONE">
        <title>Cultivation and Complete Genome Sequencing of Gloeobacter kilaueensis sp. nov., from a Lava Cave in Kilauea Caldera, Hawai'i.</title>
        <authorList>
            <person name="Saw J.H."/>
            <person name="Schatz M."/>
            <person name="Brown M.V."/>
            <person name="Kunkel D.D."/>
            <person name="Foster J.S."/>
            <person name="Shick H."/>
            <person name="Christensen S."/>
            <person name="Hou S."/>
            <person name="Wan X."/>
            <person name="Donachie S.P."/>
        </authorList>
    </citation>
    <scope>NUCLEOTIDE SEQUENCE [LARGE SCALE GENOMIC DNA]</scope>
    <source>
        <strain evidence="4">JS</strain>
    </source>
</reference>
<dbReference type="EMBL" id="CP003587">
    <property type="protein sequence ID" value="AGY59463.1"/>
    <property type="molecule type" value="Genomic_DNA"/>
</dbReference>
<dbReference type="PANTHER" id="PTHR37524:SF2">
    <property type="entry name" value="RIBOSOMAL RNA METHYLTRANSFERASE FTSJ DOMAIN-CONTAINING PROTEIN"/>
    <property type="match status" value="1"/>
</dbReference>
<keyword evidence="1" id="KW-0812">Transmembrane</keyword>
<protein>
    <submittedName>
        <fullName evidence="3">RNA 2'-O-ribose methyltransferase</fullName>
        <ecNumber evidence="3">2.1.1.186</ecNumber>
    </submittedName>
</protein>
<dbReference type="Gene3D" id="3.40.50.150">
    <property type="entry name" value="Vaccinia Virus protein VP39"/>
    <property type="match status" value="1"/>
</dbReference>
<dbReference type="HOGENOM" id="CLU_047822_0_0_3"/>
<gene>
    <name evidence="3" type="primary">rlmM</name>
    <name evidence="3" type="ORF">GKIL_3217</name>
</gene>
<dbReference type="GO" id="GO:0032259">
    <property type="term" value="P:methylation"/>
    <property type="evidence" value="ECO:0007669"/>
    <property type="project" value="UniProtKB-KW"/>
</dbReference>
<dbReference type="EC" id="2.1.1.186" evidence="3"/>
<feature type="domain" description="Ribosomal RNA methyltransferase FtsJ" evidence="2">
    <location>
        <begin position="187"/>
        <end position="274"/>
    </location>
</feature>
<dbReference type="eggNOG" id="COG2933">
    <property type="taxonomic scope" value="Bacteria"/>
</dbReference>
<dbReference type="Pfam" id="PF01728">
    <property type="entry name" value="FtsJ"/>
    <property type="match status" value="1"/>
</dbReference>
<evidence type="ECO:0000256" key="1">
    <source>
        <dbReference type="SAM" id="Phobius"/>
    </source>
</evidence>
<dbReference type="SUPFAM" id="SSF53335">
    <property type="entry name" value="S-adenosyl-L-methionine-dependent methyltransferases"/>
    <property type="match status" value="1"/>
</dbReference>
<dbReference type="InterPro" id="IPR002877">
    <property type="entry name" value="RNA_MeTrfase_FtsJ_dom"/>
</dbReference>
<dbReference type="InterPro" id="IPR029063">
    <property type="entry name" value="SAM-dependent_MTases_sf"/>
</dbReference>
<dbReference type="CDD" id="cd02440">
    <property type="entry name" value="AdoMet_MTases"/>
    <property type="match status" value="1"/>
</dbReference>